<dbReference type="PANTHER" id="PTHR47582:SF1">
    <property type="entry name" value="P450, PUTATIVE (EUROFUNG)-RELATED"/>
    <property type="match status" value="1"/>
</dbReference>
<dbReference type="OrthoDB" id="3366823at2759"/>
<dbReference type="GO" id="GO:0020037">
    <property type="term" value="F:heme binding"/>
    <property type="evidence" value="ECO:0007669"/>
    <property type="project" value="InterPro"/>
</dbReference>
<keyword evidence="2" id="KW-1185">Reference proteome</keyword>
<dbReference type="STRING" id="1399860.A0A2C5Y3C9"/>
<dbReference type="Gene3D" id="1.10.630.10">
    <property type="entry name" value="Cytochrome P450"/>
    <property type="match status" value="1"/>
</dbReference>
<accession>A0A2C5Y3C9</accession>
<dbReference type="EMBL" id="NJET01000103">
    <property type="protein sequence ID" value="PHH61464.1"/>
    <property type="molecule type" value="Genomic_DNA"/>
</dbReference>
<evidence type="ECO:0000313" key="1">
    <source>
        <dbReference type="EMBL" id="PHH61464.1"/>
    </source>
</evidence>
<dbReference type="InterPro" id="IPR001128">
    <property type="entry name" value="Cyt_P450"/>
</dbReference>
<evidence type="ECO:0000313" key="2">
    <source>
        <dbReference type="Proteomes" id="UP000226192"/>
    </source>
</evidence>
<protein>
    <recommendedName>
        <fullName evidence="3">Cytochrome P450</fullName>
    </recommendedName>
</protein>
<dbReference type="Proteomes" id="UP000226192">
    <property type="component" value="Unassembled WGS sequence"/>
</dbReference>
<evidence type="ECO:0008006" key="3">
    <source>
        <dbReference type="Google" id="ProtNLM"/>
    </source>
</evidence>
<dbReference type="PANTHER" id="PTHR47582">
    <property type="entry name" value="P450, PUTATIVE (EUROFUNG)-RELATED"/>
    <property type="match status" value="1"/>
</dbReference>
<dbReference type="InterPro" id="IPR053007">
    <property type="entry name" value="CYP450_monoxygenase_sec-met"/>
</dbReference>
<name>A0A2C5Y3C9_9HYPO</name>
<dbReference type="SUPFAM" id="SSF48264">
    <property type="entry name" value="Cytochrome P450"/>
    <property type="match status" value="1"/>
</dbReference>
<sequence length="532" mass="58337">MATSFAIASSAFNSTNINLSKTVLSVPLLDPAVLTIHKYIALFVLCGFYIITFLPRSPASVSKTFSWLHAWPGAASLGAAATQADKDSRAAGQELPLPHVSSWVPILGHVMALRQRGGRYIHELIQQTPAELFTINVLCKRILVAGPSVDRALGRHVQETSLAQVVSLMGQRSLGLGEAGVRAIAEHDPRPVHRSLFSTADGVAGLSEAAADYVRSKVQRQPQRQEVKLGRFVFDLVVGAAAHALWGKENPWTSDAEFMEQFIIVSDKFETLGQPMAWLTAAKAYRAREFLVSRLKRFHATHQNTRKHSVAHRINAVAMADAQWESNDDYYRVELLEALGLLATASTLSVWLVREIIARPALLAAVEREVRAATEDNIRASCPTLVAAWYETLRLHMTLVPRVASQAFTLDLSTRSVRVDKNDVILMPMLAFNLDEATWGADARDFNPGRFLDANGAVVAAKTRRVRGFGVAGNLCPGRAFGFEVAIGSVATVLREFDIEKKAYAQPRAMAGTNVGFERVEDEVCGELRRTT</sequence>
<dbReference type="GO" id="GO:0004497">
    <property type="term" value="F:monooxygenase activity"/>
    <property type="evidence" value="ECO:0007669"/>
    <property type="project" value="InterPro"/>
</dbReference>
<proteinExistence type="predicted"/>
<dbReference type="InterPro" id="IPR036396">
    <property type="entry name" value="Cyt_P450_sf"/>
</dbReference>
<comment type="caution">
    <text evidence="1">The sequence shown here is derived from an EMBL/GenBank/DDBJ whole genome shotgun (WGS) entry which is preliminary data.</text>
</comment>
<dbReference type="AlphaFoldDB" id="A0A2C5Y3C9"/>
<organism evidence="1 2">
    <name type="scientific">Ophiocordyceps australis</name>
    <dbReference type="NCBI Taxonomy" id="1399860"/>
    <lineage>
        <taxon>Eukaryota</taxon>
        <taxon>Fungi</taxon>
        <taxon>Dikarya</taxon>
        <taxon>Ascomycota</taxon>
        <taxon>Pezizomycotina</taxon>
        <taxon>Sordariomycetes</taxon>
        <taxon>Hypocreomycetidae</taxon>
        <taxon>Hypocreales</taxon>
        <taxon>Ophiocordycipitaceae</taxon>
        <taxon>Ophiocordyceps</taxon>
    </lineage>
</organism>
<reference evidence="1 2" key="1">
    <citation type="submission" date="2017-06" db="EMBL/GenBank/DDBJ databases">
        <title>Ant-infecting Ophiocordyceps genomes reveal a high diversity of potential behavioral manipulation genes and a possible major role for enterotoxins.</title>
        <authorList>
            <person name="De Bekker C."/>
            <person name="Evans H.C."/>
            <person name="Brachmann A."/>
            <person name="Hughes D.P."/>
        </authorList>
    </citation>
    <scope>NUCLEOTIDE SEQUENCE [LARGE SCALE GENOMIC DNA]</scope>
    <source>
        <strain evidence="1 2">Map64</strain>
    </source>
</reference>
<dbReference type="GO" id="GO:0016705">
    <property type="term" value="F:oxidoreductase activity, acting on paired donors, with incorporation or reduction of molecular oxygen"/>
    <property type="evidence" value="ECO:0007669"/>
    <property type="project" value="InterPro"/>
</dbReference>
<dbReference type="GO" id="GO:0005506">
    <property type="term" value="F:iron ion binding"/>
    <property type="evidence" value="ECO:0007669"/>
    <property type="project" value="InterPro"/>
</dbReference>
<dbReference type="Pfam" id="PF00067">
    <property type="entry name" value="p450"/>
    <property type="match status" value="1"/>
</dbReference>
<gene>
    <name evidence="1" type="ORF">CDD81_372</name>
</gene>